<dbReference type="Gene3D" id="2.60.40.1220">
    <property type="match status" value="1"/>
</dbReference>
<evidence type="ECO:0000256" key="1">
    <source>
        <dbReference type="ARBA" id="ARBA00004196"/>
    </source>
</evidence>
<keyword evidence="5" id="KW-0812">Transmembrane</keyword>
<dbReference type="InterPro" id="IPR032694">
    <property type="entry name" value="CopC/D"/>
</dbReference>
<keyword evidence="3" id="KW-0732">Signal</keyword>
<keyword evidence="5" id="KW-0472">Membrane</keyword>
<accession>A0A559JEM3</accession>
<dbReference type="SUPFAM" id="SSF81296">
    <property type="entry name" value="E set domains"/>
    <property type="match status" value="1"/>
</dbReference>
<evidence type="ECO:0000256" key="2">
    <source>
        <dbReference type="ARBA" id="ARBA00022723"/>
    </source>
</evidence>
<dbReference type="AlphaFoldDB" id="A0A559JEM3"/>
<evidence type="ECO:0000313" key="8">
    <source>
        <dbReference type="Proteomes" id="UP000316330"/>
    </source>
</evidence>
<organism evidence="7 8">
    <name type="scientific">Cohnella terricola</name>
    <dbReference type="NCBI Taxonomy" id="1289167"/>
    <lineage>
        <taxon>Bacteria</taxon>
        <taxon>Bacillati</taxon>
        <taxon>Bacillota</taxon>
        <taxon>Bacilli</taxon>
        <taxon>Bacillales</taxon>
        <taxon>Paenibacillaceae</taxon>
        <taxon>Cohnella</taxon>
    </lineage>
</organism>
<protein>
    <submittedName>
        <fullName evidence="7">Copper resistance protein CopC</fullName>
    </submittedName>
</protein>
<dbReference type="OrthoDB" id="2353937at2"/>
<dbReference type="GO" id="GO:0005886">
    <property type="term" value="C:plasma membrane"/>
    <property type="evidence" value="ECO:0007669"/>
    <property type="project" value="TreeGrafter"/>
</dbReference>
<feature type="transmembrane region" description="Helical" evidence="5">
    <location>
        <begin position="207"/>
        <end position="230"/>
    </location>
</feature>
<feature type="transmembrane region" description="Helical" evidence="5">
    <location>
        <begin position="409"/>
        <end position="430"/>
    </location>
</feature>
<keyword evidence="2" id="KW-0479">Metal-binding</keyword>
<sequence>MLFFAHRRVLTHSRLQAKAIRIILLIVLGLFSFVGFIGRAEAHAALEATTPAADSRLDAAPPAVEVVFNERLDSGGARLLVLNESSRNVAKGKVERIDEGKGIRIALPKLEDGHYTVSYSVISADGHPISGAYVFTVGNPAPLPDANQLDPHQQVGHAHNHGGAGLTVDSFLLYTARILYYAGLLATAGIALWGLMRRATPVVRDTLARSLGLAGKFAFIATLAYVFFSLRDLGQGEPISEWWRILTETTIGKLYCAELLLAVAAPLLPSLSAIPRVVWAALALFAEAWSGHAAAFNPIAYTVGLDYAHLLAASLWGGGLVLLLAIWYKERPEAGRFALLFSKWALVSFLVLWVTGVLSTLEFLPSLSYLKYTLWGKWLLAKVALSVLVAVTAFLIRKQMKKGDLPRGSLLKVDVGLLAAIVLSVGVLTYQTPLPANKPLNYHKMGIDMHVTLRVSPNTPGDNQFTLKIWLPETVGEGKPKKVQLRMLPLDKKDMGYIDVPLEPYEDQEIDEFPNYVISTYKAQGPYLPFAGEWKAQIRVTDATDTERVLETTYRIY</sequence>
<dbReference type="InterPro" id="IPR014755">
    <property type="entry name" value="Cu-Rt/internalin_Ig-like"/>
</dbReference>
<dbReference type="GO" id="GO:0005507">
    <property type="term" value="F:copper ion binding"/>
    <property type="evidence" value="ECO:0007669"/>
    <property type="project" value="InterPro"/>
</dbReference>
<dbReference type="PANTHER" id="PTHR34820">
    <property type="entry name" value="INNER MEMBRANE PROTEIN YEBZ"/>
    <property type="match status" value="1"/>
</dbReference>
<dbReference type="InterPro" id="IPR007348">
    <property type="entry name" value="CopC_dom"/>
</dbReference>
<evidence type="ECO:0000256" key="5">
    <source>
        <dbReference type="SAM" id="Phobius"/>
    </source>
</evidence>
<feature type="transmembrane region" description="Helical" evidence="5">
    <location>
        <begin position="20"/>
        <end position="38"/>
    </location>
</feature>
<gene>
    <name evidence="7" type="ORF">FPZ45_16545</name>
</gene>
<reference evidence="7 8" key="1">
    <citation type="submission" date="2019-07" db="EMBL/GenBank/DDBJ databases">
        <authorList>
            <person name="Kim J."/>
        </authorList>
    </citation>
    <scope>NUCLEOTIDE SEQUENCE [LARGE SCALE GENOMIC DNA]</scope>
    <source>
        <strain evidence="7 8">G13</strain>
    </source>
</reference>
<feature type="domain" description="CopC" evidence="6">
    <location>
        <begin position="43"/>
        <end position="137"/>
    </location>
</feature>
<dbReference type="GO" id="GO:0006825">
    <property type="term" value="P:copper ion transport"/>
    <property type="evidence" value="ECO:0007669"/>
    <property type="project" value="InterPro"/>
</dbReference>
<dbReference type="GO" id="GO:0042597">
    <property type="term" value="C:periplasmic space"/>
    <property type="evidence" value="ECO:0007669"/>
    <property type="project" value="InterPro"/>
</dbReference>
<comment type="subcellular location">
    <subcellularLocation>
        <location evidence="1">Cell envelope</location>
    </subcellularLocation>
</comment>
<feature type="transmembrane region" description="Helical" evidence="5">
    <location>
        <begin position="340"/>
        <end position="358"/>
    </location>
</feature>
<keyword evidence="4" id="KW-0186">Copper</keyword>
<comment type="caution">
    <text evidence="7">The sequence shown here is derived from an EMBL/GenBank/DDBJ whole genome shotgun (WGS) entry which is preliminary data.</text>
</comment>
<dbReference type="InterPro" id="IPR014756">
    <property type="entry name" value="Ig_E-set"/>
</dbReference>
<name>A0A559JEM3_9BACL</name>
<dbReference type="RefSeq" id="WP_144704179.1">
    <property type="nucleotide sequence ID" value="NZ_VNJJ01000009.1"/>
</dbReference>
<keyword evidence="8" id="KW-1185">Reference proteome</keyword>
<keyword evidence="5" id="KW-1133">Transmembrane helix</keyword>
<dbReference type="EMBL" id="VNJJ01000009">
    <property type="protein sequence ID" value="TVX98307.1"/>
    <property type="molecule type" value="Genomic_DNA"/>
</dbReference>
<evidence type="ECO:0000256" key="3">
    <source>
        <dbReference type="ARBA" id="ARBA00022729"/>
    </source>
</evidence>
<feature type="transmembrane region" description="Helical" evidence="5">
    <location>
        <begin position="378"/>
        <end position="397"/>
    </location>
</feature>
<dbReference type="GO" id="GO:0046688">
    <property type="term" value="P:response to copper ion"/>
    <property type="evidence" value="ECO:0007669"/>
    <property type="project" value="InterPro"/>
</dbReference>
<dbReference type="Proteomes" id="UP000316330">
    <property type="component" value="Unassembled WGS sequence"/>
</dbReference>
<feature type="transmembrane region" description="Helical" evidence="5">
    <location>
        <begin position="178"/>
        <end position="195"/>
    </location>
</feature>
<dbReference type="Pfam" id="PF04234">
    <property type="entry name" value="CopC"/>
    <property type="match status" value="1"/>
</dbReference>
<evidence type="ECO:0000256" key="4">
    <source>
        <dbReference type="ARBA" id="ARBA00023008"/>
    </source>
</evidence>
<feature type="transmembrane region" description="Helical" evidence="5">
    <location>
        <begin position="307"/>
        <end position="328"/>
    </location>
</feature>
<dbReference type="GO" id="GO:0030313">
    <property type="term" value="C:cell envelope"/>
    <property type="evidence" value="ECO:0007669"/>
    <property type="project" value="UniProtKB-SubCell"/>
</dbReference>
<evidence type="ECO:0000259" key="6">
    <source>
        <dbReference type="Pfam" id="PF04234"/>
    </source>
</evidence>
<dbReference type="PANTHER" id="PTHR34820:SF4">
    <property type="entry name" value="INNER MEMBRANE PROTEIN YEBZ"/>
    <property type="match status" value="1"/>
</dbReference>
<proteinExistence type="predicted"/>
<evidence type="ECO:0000313" key="7">
    <source>
        <dbReference type="EMBL" id="TVX98307.1"/>
    </source>
</evidence>